<keyword evidence="3 5" id="KW-0378">Hydrolase</keyword>
<evidence type="ECO:0000256" key="2">
    <source>
        <dbReference type="ARBA" id="ARBA00012865"/>
    </source>
</evidence>
<dbReference type="InterPro" id="IPR012338">
    <property type="entry name" value="Beta-lactam/transpept-like"/>
</dbReference>
<comment type="caution">
    <text evidence="8">The sequence shown here is derived from an EMBL/GenBank/DDBJ whole genome shotgun (WGS) entry which is preliminary data.</text>
</comment>
<dbReference type="GO" id="GO:0008800">
    <property type="term" value="F:beta-lactamase activity"/>
    <property type="evidence" value="ECO:0007669"/>
    <property type="project" value="UniProtKB-EC"/>
</dbReference>
<dbReference type="PRINTS" id="PR00118">
    <property type="entry name" value="BLACTAMASEA"/>
</dbReference>
<evidence type="ECO:0000256" key="5">
    <source>
        <dbReference type="RuleBase" id="RU361140"/>
    </source>
</evidence>
<dbReference type="SUPFAM" id="SSF56601">
    <property type="entry name" value="beta-lactamase/transpeptidase-like"/>
    <property type="match status" value="1"/>
</dbReference>
<dbReference type="InterPro" id="IPR000871">
    <property type="entry name" value="Beta-lactam_class-A"/>
</dbReference>
<dbReference type="InterPro" id="IPR045155">
    <property type="entry name" value="Beta-lactam_cat"/>
</dbReference>
<gene>
    <name evidence="8" type="primary">bla</name>
    <name evidence="8" type="ORF">ABT211_33935</name>
</gene>
<organism evidence="8 9">
    <name type="scientific">Streptomyces sp. 900105755</name>
    <dbReference type="NCBI Taxonomy" id="3154389"/>
    <lineage>
        <taxon>Bacteria</taxon>
        <taxon>Bacillati</taxon>
        <taxon>Actinomycetota</taxon>
        <taxon>Actinomycetes</taxon>
        <taxon>Kitasatosporales</taxon>
        <taxon>Streptomycetaceae</taxon>
        <taxon>Streptomyces</taxon>
    </lineage>
</organism>
<evidence type="ECO:0000313" key="8">
    <source>
        <dbReference type="EMBL" id="MER6272246.1"/>
    </source>
</evidence>
<keyword evidence="9" id="KW-1185">Reference proteome</keyword>
<evidence type="ECO:0000313" key="9">
    <source>
        <dbReference type="Proteomes" id="UP001490365"/>
    </source>
</evidence>
<dbReference type="PROSITE" id="PS00146">
    <property type="entry name" value="BETA_LACTAMASE_A"/>
    <property type="match status" value="1"/>
</dbReference>
<dbReference type="PANTHER" id="PTHR35333:SF3">
    <property type="entry name" value="BETA-LACTAMASE-TYPE TRANSPEPTIDASE FOLD CONTAINING PROTEIN"/>
    <property type="match status" value="1"/>
</dbReference>
<evidence type="ECO:0000256" key="1">
    <source>
        <dbReference type="ARBA" id="ARBA00009009"/>
    </source>
</evidence>
<comment type="similarity">
    <text evidence="1 5">Belongs to the class-A beta-lactamase family.</text>
</comment>
<comment type="catalytic activity">
    <reaction evidence="5">
        <text>a beta-lactam + H2O = a substituted beta-amino acid</text>
        <dbReference type="Rhea" id="RHEA:20401"/>
        <dbReference type="ChEBI" id="CHEBI:15377"/>
        <dbReference type="ChEBI" id="CHEBI:35627"/>
        <dbReference type="ChEBI" id="CHEBI:140347"/>
        <dbReference type="EC" id="3.5.2.6"/>
    </reaction>
</comment>
<dbReference type="Gene3D" id="3.40.710.10">
    <property type="entry name" value="DD-peptidase/beta-lactamase superfamily"/>
    <property type="match status" value="1"/>
</dbReference>
<evidence type="ECO:0000256" key="3">
    <source>
        <dbReference type="ARBA" id="ARBA00022801"/>
    </source>
</evidence>
<proteinExistence type="inferred from homology"/>
<feature type="region of interest" description="Disordered" evidence="6">
    <location>
        <begin position="1"/>
        <end position="25"/>
    </location>
</feature>
<sequence>MPNLSHRTVPASALGAAVTARPAPGTTSRLRALEREHAARLGVFARDTGSGARLGFRSGELFPMCSVFKTVAVAAVLRDLGEDARGRVVHYDESDVERAGGAPVTGKPENLAAGMTVAELCGAAIEYSDNTAANLLLEQLGGPVAVTRLCRSLGDGVTRLDRWEPELNSAEPGRVTDTTSPLAIATTYAKLTVGHALDGTGRRRLTGWLLANTTGGERIRAGLPGDWTVGDKTGTGDYGTANDVAIAWPHGRAPLVVAVLSTHADAAAQADSPLVRDAAAIVADAFGHGGA</sequence>
<dbReference type="RefSeq" id="WP_351960569.1">
    <property type="nucleotide sequence ID" value="NZ_JBEOZM010000021.1"/>
</dbReference>
<dbReference type="EMBL" id="JBEOZM010000021">
    <property type="protein sequence ID" value="MER6272246.1"/>
    <property type="molecule type" value="Genomic_DNA"/>
</dbReference>
<dbReference type="InterPro" id="IPR023650">
    <property type="entry name" value="Beta-lactam_class-A_AS"/>
</dbReference>
<protein>
    <recommendedName>
        <fullName evidence="2 5">Beta-lactamase</fullName>
        <ecNumber evidence="2 5">3.5.2.6</ecNumber>
    </recommendedName>
</protein>
<dbReference type="NCBIfam" id="NF033103">
    <property type="entry name" value="bla_class_A"/>
    <property type="match status" value="1"/>
</dbReference>
<feature type="domain" description="Beta-lactamase class A catalytic" evidence="7">
    <location>
        <begin position="42"/>
        <end position="260"/>
    </location>
</feature>
<keyword evidence="4 5" id="KW-0046">Antibiotic resistance</keyword>
<evidence type="ECO:0000259" key="7">
    <source>
        <dbReference type="Pfam" id="PF13354"/>
    </source>
</evidence>
<evidence type="ECO:0000256" key="6">
    <source>
        <dbReference type="SAM" id="MobiDB-lite"/>
    </source>
</evidence>
<reference evidence="8 9" key="1">
    <citation type="submission" date="2024-06" db="EMBL/GenBank/DDBJ databases">
        <title>The Natural Products Discovery Center: Release of the First 8490 Sequenced Strains for Exploring Actinobacteria Biosynthetic Diversity.</title>
        <authorList>
            <person name="Kalkreuter E."/>
            <person name="Kautsar S.A."/>
            <person name="Yang D."/>
            <person name="Bader C.D."/>
            <person name="Teijaro C.N."/>
            <person name="Fluegel L."/>
            <person name="Davis C.M."/>
            <person name="Simpson J.R."/>
            <person name="Lauterbach L."/>
            <person name="Steele A.D."/>
            <person name="Gui C."/>
            <person name="Meng S."/>
            <person name="Li G."/>
            <person name="Viehrig K."/>
            <person name="Ye F."/>
            <person name="Su P."/>
            <person name="Kiefer A.F."/>
            <person name="Nichols A."/>
            <person name="Cepeda A.J."/>
            <person name="Yan W."/>
            <person name="Fan B."/>
            <person name="Jiang Y."/>
            <person name="Adhikari A."/>
            <person name="Zheng C.-J."/>
            <person name="Schuster L."/>
            <person name="Cowan T.M."/>
            <person name="Smanski M.J."/>
            <person name="Chevrette M.G."/>
            <person name="De Carvalho L.P.S."/>
            <person name="Shen B."/>
        </authorList>
    </citation>
    <scope>NUCLEOTIDE SEQUENCE [LARGE SCALE GENOMIC DNA]</scope>
    <source>
        <strain evidence="8 9">NPDC001694</strain>
    </source>
</reference>
<evidence type="ECO:0000256" key="4">
    <source>
        <dbReference type="ARBA" id="ARBA00023251"/>
    </source>
</evidence>
<dbReference type="EC" id="3.5.2.6" evidence="2 5"/>
<dbReference type="Proteomes" id="UP001490365">
    <property type="component" value="Unassembled WGS sequence"/>
</dbReference>
<name>A0ABV1TQE0_9ACTN</name>
<accession>A0ABV1TQE0</accession>
<dbReference type="PANTHER" id="PTHR35333">
    <property type="entry name" value="BETA-LACTAMASE"/>
    <property type="match status" value="1"/>
</dbReference>
<dbReference type="Pfam" id="PF13354">
    <property type="entry name" value="Beta-lactamase2"/>
    <property type="match status" value="1"/>
</dbReference>